<sequence>MRYAIYYTPDRDDLLAGLGARWLGRDLFTGHTMQQALAGDIDPERLEVVTRDPRRYGFHATLKPPFRLKAGVAPAELAARFEAFAKTHAPVPLTGLVVARIGGFLALVPATPSKELERLAAAAVEAFDDLRAPPSEEEIAKRRPESLTERQRDLLQRWGYPYVFEEFRFHMTLTGKLDDAVEAETLAAAARNFFAPVIEKPISLSTVALCVESAPATPFLAERLSPLQAATDVDA</sequence>
<dbReference type="InterPro" id="IPR009389">
    <property type="entry name" value="DUF1045"/>
</dbReference>
<dbReference type="EMBL" id="JAOQNS010000008">
    <property type="protein sequence ID" value="MCW2308547.1"/>
    <property type="molecule type" value="Genomic_DNA"/>
</dbReference>
<dbReference type="PIRSF" id="PIRSF033328">
    <property type="entry name" value="Phest_Mll4975"/>
    <property type="match status" value="1"/>
</dbReference>
<protein>
    <submittedName>
        <fullName evidence="1">Phosphonate metabolism protein</fullName>
    </submittedName>
</protein>
<evidence type="ECO:0000313" key="1">
    <source>
        <dbReference type="EMBL" id="MCW2308547.1"/>
    </source>
</evidence>
<organism evidence="1 2">
    <name type="scientific">Rhodobium gokarnense</name>
    <dbReference type="NCBI Taxonomy" id="364296"/>
    <lineage>
        <taxon>Bacteria</taxon>
        <taxon>Pseudomonadati</taxon>
        <taxon>Pseudomonadota</taxon>
        <taxon>Alphaproteobacteria</taxon>
        <taxon>Hyphomicrobiales</taxon>
        <taxon>Rhodobiaceae</taxon>
        <taxon>Rhodobium</taxon>
    </lineage>
</organism>
<accession>A0ABT3HDR2</accession>
<dbReference type="NCBIfam" id="TIGR03223">
    <property type="entry name" value="Phn_opern_protn"/>
    <property type="match status" value="1"/>
</dbReference>
<evidence type="ECO:0000313" key="2">
    <source>
        <dbReference type="Proteomes" id="UP001209755"/>
    </source>
</evidence>
<dbReference type="Proteomes" id="UP001209755">
    <property type="component" value="Unassembled WGS sequence"/>
</dbReference>
<dbReference type="Pfam" id="PF06299">
    <property type="entry name" value="DUF1045"/>
    <property type="match status" value="1"/>
</dbReference>
<gene>
    <name evidence="1" type="ORF">M2319_002893</name>
</gene>
<name>A0ABT3HDR2_9HYPH</name>
<comment type="caution">
    <text evidence="1">The sequence shown here is derived from an EMBL/GenBank/DDBJ whole genome shotgun (WGS) entry which is preliminary data.</text>
</comment>
<reference evidence="2" key="1">
    <citation type="submission" date="2023-07" db="EMBL/GenBank/DDBJ databases">
        <title>Genome sequencing of Purple Non-Sulfur Bacteria from various extreme environments.</title>
        <authorList>
            <person name="Mayer M."/>
        </authorList>
    </citation>
    <scope>NUCLEOTIDE SEQUENCE [LARGE SCALE GENOMIC DNA]</scope>
    <source>
        <strain evidence="2">DSM 17935</strain>
    </source>
</reference>
<proteinExistence type="predicted"/>
<dbReference type="RefSeq" id="WP_264602166.1">
    <property type="nucleotide sequence ID" value="NZ_JAOQNS010000008.1"/>
</dbReference>
<keyword evidence="2" id="KW-1185">Reference proteome</keyword>
<dbReference type="Gene3D" id="3.90.1140.10">
    <property type="entry name" value="Cyclic phosphodiesterase"/>
    <property type="match status" value="1"/>
</dbReference>